<dbReference type="KEGG" id="nall:PP769_18255"/>
<protein>
    <submittedName>
        <fullName evidence="2">SH3 domain-containing protein</fullName>
    </submittedName>
</protein>
<proteinExistence type="predicted"/>
<dbReference type="AlphaFoldDB" id="A0AA96GAE0"/>
<keyword evidence="3" id="KW-1185">Reference proteome</keyword>
<dbReference type="EMBL" id="CP116967">
    <property type="protein sequence ID" value="WNM57891.1"/>
    <property type="molecule type" value="Genomic_DNA"/>
</dbReference>
<dbReference type="RefSeq" id="WP_312642937.1">
    <property type="nucleotide sequence ID" value="NZ_CP116967.1"/>
</dbReference>
<sequence>MKDYRDFPTLQILKEIENSPTMRLMRALENFPAMKMLRKLEESSAMASIRRLEDSSSMRAIRQLENSSVMLAMRELEDSPANAALKKLEESPAMEAIRNLRDSPALSAIRAIQNLPVMRAFSEVADRLAYAYGPLTLRNAYNEIIRSYEQTTATSSIDPFEAVFADVQKQADQSPAEALSAEFFLSLVFAFFLFSLSQMEASDSEDRIIRQIKDLEDRIVQQLETLQGSEQNDTFYVVERPLNLRAGAGKMHEVREVLPSNLKVRATDRQAHWVKVEYYDYLERKIKTGWVDERYLVLIGSRK</sequence>
<reference evidence="2 3" key="1">
    <citation type="submission" date="2023-01" db="EMBL/GenBank/DDBJ databases">
        <title>Cultivation and genomic characterization of new, ubiquitous marine nitrite-oxidizing bacteria from the Nitrospirales.</title>
        <authorList>
            <person name="Mueller A.J."/>
            <person name="Daebeler A."/>
            <person name="Herbold C.W."/>
            <person name="Kirkegaard R.H."/>
            <person name="Daims H."/>
        </authorList>
    </citation>
    <scope>NUCLEOTIDE SEQUENCE [LARGE SCALE GENOMIC DNA]</scope>
    <source>
        <strain evidence="2 3">VA</strain>
    </source>
</reference>
<dbReference type="Proteomes" id="UP001302719">
    <property type="component" value="Chromosome"/>
</dbReference>
<evidence type="ECO:0000313" key="2">
    <source>
        <dbReference type="EMBL" id="WNM57891.1"/>
    </source>
</evidence>
<accession>A0AA96GAE0</accession>
<gene>
    <name evidence="2" type="ORF">PP769_18255</name>
</gene>
<organism evidence="2 3">
    <name type="scientific">Candidatus Nitrospira allomarina</name>
    <dbReference type="NCBI Taxonomy" id="3020900"/>
    <lineage>
        <taxon>Bacteria</taxon>
        <taxon>Pseudomonadati</taxon>
        <taxon>Nitrospirota</taxon>
        <taxon>Nitrospiria</taxon>
        <taxon>Nitrospirales</taxon>
        <taxon>Nitrospiraceae</taxon>
        <taxon>Nitrospira</taxon>
    </lineage>
</organism>
<dbReference type="Pfam" id="PF08239">
    <property type="entry name" value="SH3_3"/>
    <property type="match status" value="1"/>
</dbReference>
<dbReference type="Gene3D" id="2.30.30.40">
    <property type="entry name" value="SH3 Domains"/>
    <property type="match status" value="1"/>
</dbReference>
<name>A0AA96GAE0_9BACT</name>
<evidence type="ECO:0000259" key="1">
    <source>
        <dbReference type="Pfam" id="PF08239"/>
    </source>
</evidence>
<feature type="domain" description="SH3b" evidence="1">
    <location>
        <begin position="242"/>
        <end position="296"/>
    </location>
</feature>
<evidence type="ECO:0000313" key="3">
    <source>
        <dbReference type="Proteomes" id="UP001302719"/>
    </source>
</evidence>
<dbReference type="InterPro" id="IPR003646">
    <property type="entry name" value="SH3-like_bac-type"/>
</dbReference>